<dbReference type="PANTHER" id="PTHR48111">
    <property type="entry name" value="REGULATOR OF RPOS"/>
    <property type="match status" value="1"/>
</dbReference>
<dbReference type="PROSITE" id="PS51755">
    <property type="entry name" value="OMPR_PHOB"/>
    <property type="match status" value="1"/>
</dbReference>
<feature type="domain" description="OmpR/PhoB-type" evidence="10">
    <location>
        <begin position="132"/>
        <end position="230"/>
    </location>
</feature>
<dbReference type="AlphaFoldDB" id="A0A541B7Q0"/>
<dbReference type="Pfam" id="PF00486">
    <property type="entry name" value="Trans_reg_C"/>
    <property type="match status" value="1"/>
</dbReference>
<evidence type="ECO:0000256" key="2">
    <source>
        <dbReference type="ARBA" id="ARBA00022553"/>
    </source>
</evidence>
<evidence type="ECO:0000259" key="10">
    <source>
        <dbReference type="PROSITE" id="PS51755"/>
    </source>
</evidence>
<dbReference type="InterPro" id="IPR039420">
    <property type="entry name" value="WalR-like"/>
</dbReference>
<evidence type="ECO:0000313" key="11">
    <source>
        <dbReference type="EMBL" id="TQF68352.1"/>
    </source>
</evidence>
<dbReference type="Pfam" id="PF00072">
    <property type="entry name" value="Response_reg"/>
    <property type="match status" value="1"/>
</dbReference>
<dbReference type="GO" id="GO:0000156">
    <property type="term" value="F:phosphorelay response regulator activity"/>
    <property type="evidence" value="ECO:0007669"/>
    <property type="project" value="TreeGrafter"/>
</dbReference>
<evidence type="ECO:0000259" key="9">
    <source>
        <dbReference type="PROSITE" id="PS50110"/>
    </source>
</evidence>
<evidence type="ECO:0000256" key="7">
    <source>
        <dbReference type="PROSITE-ProRule" id="PRU00169"/>
    </source>
</evidence>
<feature type="domain" description="Response regulatory" evidence="9">
    <location>
        <begin position="6"/>
        <end position="120"/>
    </location>
</feature>
<keyword evidence="2 7" id="KW-0597">Phosphoprotein</keyword>
<keyword evidence="6" id="KW-0804">Transcription</keyword>
<keyword evidence="4" id="KW-0805">Transcription regulation</keyword>
<dbReference type="SMART" id="SM00862">
    <property type="entry name" value="Trans_reg_C"/>
    <property type="match status" value="1"/>
</dbReference>
<gene>
    <name evidence="11" type="ORF">FK531_14795</name>
</gene>
<feature type="DNA-binding region" description="OmpR/PhoB-type" evidence="8">
    <location>
        <begin position="132"/>
        <end position="230"/>
    </location>
</feature>
<dbReference type="CDD" id="cd00383">
    <property type="entry name" value="trans_reg_C"/>
    <property type="match status" value="1"/>
</dbReference>
<accession>A0A541B7Q0</accession>
<comment type="subcellular location">
    <subcellularLocation>
        <location evidence="1">Cytoplasm</location>
    </subcellularLocation>
</comment>
<keyword evidence="3" id="KW-0902">Two-component regulatory system</keyword>
<dbReference type="Proteomes" id="UP000316256">
    <property type="component" value="Unassembled WGS sequence"/>
</dbReference>
<comment type="caution">
    <text evidence="11">The sequence shown here is derived from an EMBL/GenBank/DDBJ whole genome shotgun (WGS) entry which is preliminary data.</text>
</comment>
<dbReference type="FunFam" id="1.10.10.10:FF:000005">
    <property type="entry name" value="Two-component system response regulator"/>
    <property type="match status" value="1"/>
</dbReference>
<dbReference type="OrthoDB" id="4153060at2"/>
<evidence type="ECO:0000256" key="4">
    <source>
        <dbReference type="ARBA" id="ARBA00023015"/>
    </source>
</evidence>
<dbReference type="SUPFAM" id="SSF52172">
    <property type="entry name" value="CheY-like"/>
    <property type="match status" value="1"/>
</dbReference>
<protein>
    <submittedName>
        <fullName evidence="11">Response regulator transcription factor</fullName>
    </submittedName>
</protein>
<dbReference type="EMBL" id="VIGH01000006">
    <property type="protein sequence ID" value="TQF68352.1"/>
    <property type="molecule type" value="Genomic_DNA"/>
</dbReference>
<evidence type="ECO:0000256" key="6">
    <source>
        <dbReference type="ARBA" id="ARBA00023163"/>
    </source>
</evidence>
<evidence type="ECO:0000256" key="3">
    <source>
        <dbReference type="ARBA" id="ARBA00023012"/>
    </source>
</evidence>
<organism evidence="11 12">
    <name type="scientific">Rhodococcus spelaei</name>
    <dbReference type="NCBI Taxonomy" id="2546320"/>
    <lineage>
        <taxon>Bacteria</taxon>
        <taxon>Bacillati</taxon>
        <taxon>Actinomycetota</taxon>
        <taxon>Actinomycetes</taxon>
        <taxon>Mycobacteriales</taxon>
        <taxon>Nocardiaceae</taxon>
        <taxon>Rhodococcus</taxon>
    </lineage>
</organism>
<keyword evidence="12" id="KW-1185">Reference proteome</keyword>
<dbReference type="GO" id="GO:0032993">
    <property type="term" value="C:protein-DNA complex"/>
    <property type="evidence" value="ECO:0007669"/>
    <property type="project" value="TreeGrafter"/>
</dbReference>
<dbReference type="PANTHER" id="PTHR48111:SF22">
    <property type="entry name" value="REGULATOR OF RPOS"/>
    <property type="match status" value="1"/>
</dbReference>
<dbReference type="GO" id="GO:0005829">
    <property type="term" value="C:cytosol"/>
    <property type="evidence" value="ECO:0007669"/>
    <property type="project" value="TreeGrafter"/>
</dbReference>
<dbReference type="InterPro" id="IPR001867">
    <property type="entry name" value="OmpR/PhoB-type_DNA-bd"/>
</dbReference>
<dbReference type="Gene3D" id="1.10.10.10">
    <property type="entry name" value="Winged helix-like DNA-binding domain superfamily/Winged helix DNA-binding domain"/>
    <property type="match status" value="1"/>
</dbReference>
<evidence type="ECO:0000256" key="1">
    <source>
        <dbReference type="ARBA" id="ARBA00004496"/>
    </source>
</evidence>
<dbReference type="InterPro" id="IPR011006">
    <property type="entry name" value="CheY-like_superfamily"/>
</dbReference>
<dbReference type="InterPro" id="IPR001789">
    <property type="entry name" value="Sig_transdc_resp-reg_receiver"/>
</dbReference>
<sequence length="231" mass="25060">MVAVQKVLIVEDDADVLTALRRGLELSDFVVLTAADGAAALRAVDEHDPDLVVLDLNLPVLDGVGVVTALRAVNNDVPVCVLSARSAVDDRIAGLEAGADDYMVKPFEFGELVARIRALLRRRPEPASAPAEGTVRVGPVAVDLLGRRVDVGGTEVHLTKREFDLLAALAENRGIVLSRETLLGSVWGYDFETETNVVDVFVSYLRRKLEFDGVPRVLHTVRGVGFVLRER</sequence>
<evidence type="ECO:0000256" key="8">
    <source>
        <dbReference type="PROSITE-ProRule" id="PRU01091"/>
    </source>
</evidence>
<dbReference type="RefSeq" id="WP_142100573.1">
    <property type="nucleotide sequence ID" value="NZ_VIGH01000006.1"/>
</dbReference>
<dbReference type="GO" id="GO:0000976">
    <property type="term" value="F:transcription cis-regulatory region binding"/>
    <property type="evidence" value="ECO:0007669"/>
    <property type="project" value="TreeGrafter"/>
</dbReference>
<keyword evidence="5 8" id="KW-0238">DNA-binding</keyword>
<reference evidence="11 12" key="1">
    <citation type="submission" date="2019-06" db="EMBL/GenBank/DDBJ databases">
        <title>Rhodococcus spaelei sp. nov., isolated from a cave.</title>
        <authorList>
            <person name="Lee S.D."/>
        </authorList>
    </citation>
    <scope>NUCLEOTIDE SEQUENCE [LARGE SCALE GENOMIC DNA]</scope>
    <source>
        <strain evidence="11 12">C9-5</strain>
    </source>
</reference>
<dbReference type="PROSITE" id="PS50110">
    <property type="entry name" value="RESPONSE_REGULATORY"/>
    <property type="match status" value="1"/>
</dbReference>
<proteinExistence type="predicted"/>
<dbReference type="GO" id="GO:0006355">
    <property type="term" value="P:regulation of DNA-templated transcription"/>
    <property type="evidence" value="ECO:0007669"/>
    <property type="project" value="InterPro"/>
</dbReference>
<dbReference type="InterPro" id="IPR036388">
    <property type="entry name" value="WH-like_DNA-bd_sf"/>
</dbReference>
<dbReference type="Gene3D" id="3.40.50.2300">
    <property type="match status" value="1"/>
</dbReference>
<name>A0A541B7Q0_9NOCA</name>
<feature type="modified residue" description="4-aspartylphosphate" evidence="7">
    <location>
        <position position="55"/>
    </location>
</feature>
<evidence type="ECO:0000313" key="12">
    <source>
        <dbReference type="Proteomes" id="UP000316256"/>
    </source>
</evidence>
<dbReference type="Gene3D" id="6.10.250.690">
    <property type="match status" value="1"/>
</dbReference>
<dbReference type="SMART" id="SM00448">
    <property type="entry name" value="REC"/>
    <property type="match status" value="1"/>
</dbReference>
<evidence type="ECO:0000256" key="5">
    <source>
        <dbReference type="ARBA" id="ARBA00023125"/>
    </source>
</evidence>